<feature type="domain" description="UCH catalytic" evidence="10">
    <location>
        <begin position="9"/>
        <end position="257"/>
    </location>
</feature>
<keyword evidence="12" id="KW-1185">Reference proteome</keyword>
<dbReference type="EMBL" id="JARBJD010000046">
    <property type="protein sequence ID" value="KAK2957436.1"/>
    <property type="molecule type" value="Genomic_DNA"/>
</dbReference>
<dbReference type="EC" id="3.4.19.12" evidence="3 8"/>
<dbReference type="PANTHER" id="PTHR10589:SF16">
    <property type="entry name" value="UBIQUITIN CARBOXYL-TERMINAL HYDROLASE ISOZYME L5"/>
    <property type="match status" value="1"/>
</dbReference>
<feature type="site" description="Transition state stabilizer" evidence="8">
    <location>
        <position position="98"/>
    </location>
</feature>
<feature type="active site" description="Nucleophile" evidence="8">
    <location>
        <position position="104"/>
    </location>
</feature>
<feature type="site" description="Important for enzyme activity" evidence="8">
    <location>
        <position position="197"/>
    </location>
</feature>
<dbReference type="InterPro" id="IPR001578">
    <property type="entry name" value="Peptidase_C12_UCH"/>
</dbReference>
<evidence type="ECO:0000256" key="9">
    <source>
        <dbReference type="SAM" id="MobiDB-lite"/>
    </source>
</evidence>
<name>A0ABQ9Y114_9EUKA</name>
<keyword evidence="5 8" id="KW-0833">Ubl conjugation pathway</keyword>
<evidence type="ECO:0000256" key="6">
    <source>
        <dbReference type="ARBA" id="ARBA00022801"/>
    </source>
</evidence>
<evidence type="ECO:0000256" key="8">
    <source>
        <dbReference type="PROSITE-ProRule" id="PRU01393"/>
    </source>
</evidence>
<gene>
    <name evidence="11" type="ORF">BLNAU_7592</name>
</gene>
<dbReference type="Gene3D" id="3.40.532.10">
    <property type="entry name" value="Peptidase C12, ubiquitin carboxyl-terminal hydrolase"/>
    <property type="match status" value="1"/>
</dbReference>
<evidence type="ECO:0000256" key="1">
    <source>
        <dbReference type="ARBA" id="ARBA00000707"/>
    </source>
</evidence>
<comment type="caution">
    <text evidence="11">The sequence shown here is derived from an EMBL/GenBank/DDBJ whole genome shotgun (WGS) entry which is preliminary data.</text>
</comment>
<dbReference type="SUPFAM" id="SSF54001">
    <property type="entry name" value="Cysteine proteinases"/>
    <property type="match status" value="1"/>
</dbReference>
<keyword evidence="7 8" id="KW-0788">Thiol protease</keyword>
<evidence type="ECO:0000256" key="2">
    <source>
        <dbReference type="ARBA" id="ARBA00009326"/>
    </source>
</evidence>
<protein>
    <recommendedName>
        <fullName evidence="3 8">ubiquitinyl hydrolase 1</fullName>
        <ecNumber evidence="3 8">3.4.19.12</ecNumber>
    </recommendedName>
</protein>
<comment type="catalytic activity">
    <reaction evidence="1 8">
        <text>Thiol-dependent hydrolysis of ester, thioester, amide, peptide and isopeptide bonds formed by the C-terminal Gly of ubiquitin (a 76-residue protein attached to proteins as an intracellular targeting signal).</text>
        <dbReference type="EC" id="3.4.19.12"/>
    </reaction>
</comment>
<evidence type="ECO:0000256" key="4">
    <source>
        <dbReference type="ARBA" id="ARBA00022670"/>
    </source>
</evidence>
<dbReference type="Proteomes" id="UP001281761">
    <property type="component" value="Unassembled WGS sequence"/>
</dbReference>
<feature type="region of interest" description="Disordered" evidence="9">
    <location>
        <begin position="415"/>
        <end position="470"/>
    </location>
</feature>
<dbReference type="PROSITE" id="PS52048">
    <property type="entry name" value="UCH_DOMAIN"/>
    <property type="match status" value="1"/>
</dbReference>
<dbReference type="InterPro" id="IPR036959">
    <property type="entry name" value="Peptidase_C12_UCH_sf"/>
</dbReference>
<evidence type="ECO:0000256" key="3">
    <source>
        <dbReference type="ARBA" id="ARBA00012759"/>
    </source>
</evidence>
<dbReference type="GO" id="GO:0004843">
    <property type="term" value="F:cysteine-type deubiquitinase activity"/>
    <property type="evidence" value="ECO:0007669"/>
    <property type="project" value="UniProtKB-EC"/>
</dbReference>
<evidence type="ECO:0000313" key="11">
    <source>
        <dbReference type="EMBL" id="KAK2957436.1"/>
    </source>
</evidence>
<dbReference type="InterPro" id="IPR038765">
    <property type="entry name" value="Papain-like_cys_pep_sf"/>
</dbReference>
<dbReference type="Pfam" id="PF01088">
    <property type="entry name" value="Peptidase_C12"/>
    <property type="match status" value="1"/>
</dbReference>
<accession>A0ABQ9Y114</accession>
<evidence type="ECO:0000256" key="5">
    <source>
        <dbReference type="ARBA" id="ARBA00022786"/>
    </source>
</evidence>
<proteinExistence type="inferred from homology"/>
<organism evidence="11 12">
    <name type="scientific">Blattamonas nauphoetae</name>
    <dbReference type="NCBI Taxonomy" id="2049346"/>
    <lineage>
        <taxon>Eukaryota</taxon>
        <taxon>Metamonada</taxon>
        <taxon>Preaxostyla</taxon>
        <taxon>Oxymonadida</taxon>
        <taxon>Blattamonas</taxon>
    </lineage>
</organism>
<evidence type="ECO:0000259" key="10">
    <source>
        <dbReference type="PROSITE" id="PS52048"/>
    </source>
</evidence>
<sequence>MFPSDPSADWGTIESDPAIFSLLLDKLGVKNAECKELVELTEESLEQLGTIFGFVFLFNYTRYHSRPQPQATEPQDFGTYRAIPTDPEYISNVFFARQLATNSCCSHALVTLCLNSRTSTTIDIGETLNDLSGFAAGAPPIERGVALQQFTPIRDAHNSFTGKKIFQISEEPSRRKGADAYHFITYTLAHGNLYEMDGLQSMPVLLKPIQQPKSDQEAAQQPKSSLPEWCKITLRRVQQRIADMGDNLEFSLIAVIEKPRIRMESKRTELYERCMKMAPTGTEDDTMPLPPAVFPADTCNFYNHTTESLKPTAPDTIDQSLVPYLLSLSDLFDIDIDYQWIDKLLSNDETDFPTMQRALRIVDANIQKDCEEKAAWKEEQELRDFNYLALIGAILEQQAKVGNIEKITKQWIAARQKEREDDEREAQSEVQTDPQPSQPAPSQADAVPPQPDTSSPGDEGREESEMKKDE</sequence>
<reference evidence="11 12" key="1">
    <citation type="journal article" date="2022" name="bioRxiv">
        <title>Genomics of Preaxostyla Flagellates Illuminates Evolutionary Transitions and the Path Towards Mitochondrial Loss.</title>
        <authorList>
            <person name="Novak L.V.F."/>
            <person name="Treitli S.C."/>
            <person name="Pyrih J."/>
            <person name="Halakuc P."/>
            <person name="Pipaliya S.V."/>
            <person name="Vacek V."/>
            <person name="Brzon O."/>
            <person name="Soukal P."/>
            <person name="Eme L."/>
            <person name="Dacks J.B."/>
            <person name="Karnkowska A."/>
            <person name="Elias M."/>
            <person name="Hampl V."/>
        </authorList>
    </citation>
    <scope>NUCLEOTIDE SEQUENCE [LARGE SCALE GENOMIC DNA]</scope>
    <source>
        <strain evidence="11">NAU3</strain>
        <tissue evidence="11">Gut</tissue>
    </source>
</reference>
<evidence type="ECO:0000313" key="12">
    <source>
        <dbReference type="Proteomes" id="UP001281761"/>
    </source>
</evidence>
<comment type="similarity">
    <text evidence="2 8">Belongs to the peptidase C12 family.</text>
</comment>
<keyword evidence="4 8" id="KW-0645">Protease</keyword>
<evidence type="ECO:0000256" key="7">
    <source>
        <dbReference type="ARBA" id="ARBA00022807"/>
    </source>
</evidence>
<keyword evidence="6 8" id="KW-0378">Hydrolase</keyword>
<feature type="active site" description="Proton donor" evidence="8">
    <location>
        <position position="182"/>
    </location>
</feature>
<dbReference type="PANTHER" id="PTHR10589">
    <property type="entry name" value="UBIQUITIN CARBOXYL-TERMINAL HYDROLASE"/>
    <property type="match status" value="1"/>
</dbReference>